<organism evidence="11 12">
    <name type="scientific">Cryptosporangium minutisporangium</name>
    <dbReference type="NCBI Taxonomy" id="113569"/>
    <lineage>
        <taxon>Bacteria</taxon>
        <taxon>Bacillati</taxon>
        <taxon>Actinomycetota</taxon>
        <taxon>Actinomycetes</taxon>
        <taxon>Cryptosporangiales</taxon>
        <taxon>Cryptosporangiaceae</taxon>
        <taxon>Cryptosporangium</taxon>
    </lineage>
</organism>
<dbReference type="InterPro" id="IPR009100">
    <property type="entry name" value="AcylCoA_DH/oxidase_NM_dom_sf"/>
</dbReference>
<dbReference type="Proteomes" id="UP001501676">
    <property type="component" value="Unassembled WGS sequence"/>
</dbReference>
<evidence type="ECO:0000256" key="1">
    <source>
        <dbReference type="ARBA" id="ARBA00001974"/>
    </source>
</evidence>
<evidence type="ECO:0000313" key="11">
    <source>
        <dbReference type="EMBL" id="GAA3384115.1"/>
    </source>
</evidence>
<proteinExistence type="inferred from homology"/>
<dbReference type="EMBL" id="BAAAYN010000006">
    <property type="protein sequence ID" value="GAA3384115.1"/>
    <property type="molecule type" value="Genomic_DNA"/>
</dbReference>
<dbReference type="InterPro" id="IPR046373">
    <property type="entry name" value="Acyl-CoA_Oxase/DH_mid-dom_sf"/>
</dbReference>
<dbReference type="RefSeq" id="WP_345727008.1">
    <property type="nucleotide sequence ID" value="NZ_BAAAYN010000006.1"/>
</dbReference>
<evidence type="ECO:0000256" key="4">
    <source>
        <dbReference type="ARBA" id="ARBA00022827"/>
    </source>
</evidence>
<dbReference type="InterPro" id="IPR052161">
    <property type="entry name" value="Mycobact_Acyl-CoA_DH"/>
</dbReference>
<keyword evidence="5 6" id="KW-0560">Oxidoreductase</keyword>
<evidence type="ECO:0000256" key="2">
    <source>
        <dbReference type="ARBA" id="ARBA00009347"/>
    </source>
</evidence>
<evidence type="ECO:0000256" key="6">
    <source>
        <dbReference type="RuleBase" id="RU362125"/>
    </source>
</evidence>
<dbReference type="SUPFAM" id="SSF56645">
    <property type="entry name" value="Acyl-CoA dehydrogenase NM domain-like"/>
    <property type="match status" value="1"/>
</dbReference>
<dbReference type="SUPFAM" id="SSF47203">
    <property type="entry name" value="Acyl-CoA dehydrogenase C-terminal domain-like"/>
    <property type="match status" value="1"/>
</dbReference>
<keyword evidence="3 6" id="KW-0285">Flavoprotein</keyword>
<dbReference type="Pfam" id="PF00441">
    <property type="entry name" value="Acyl-CoA_dh_1"/>
    <property type="match status" value="1"/>
</dbReference>
<feature type="region of interest" description="Disordered" evidence="7">
    <location>
        <begin position="1"/>
        <end position="64"/>
    </location>
</feature>
<keyword evidence="4 6" id="KW-0274">FAD</keyword>
<dbReference type="InterPro" id="IPR013786">
    <property type="entry name" value="AcylCoA_DH/ox_N"/>
</dbReference>
<evidence type="ECO:0000256" key="7">
    <source>
        <dbReference type="SAM" id="MobiDB-lite"/>
    </source>
</evidence>
<dbReference type="PANTHER" id="PTHR43292:SF3">
    <property type="entry name" value="ACYL-COA DEHYDROGENASE FADE29"/>
    <property type="match status" value="1"/>
</dbReference>
<dbReference type="Pfam" id="PF02770">
    <property type="entry name" value="Acyl-CoA_dh_M"/>
    <property type="match status" value="1"/>
</dbReference>
<dbReference type="Gene3D" id="1.20.140.10">
    <property type="entry name" value="Butyryl-CoA Dehydrogenase, subunit A, domain 3"/>
    <property type="match status" value="1"/>
</dbReference>
<feature type="domain" description="Acyl-CoA dehydrogenase/oxidase C-terminal" evidence="8">
    <location>
        <begin position="292"/>
        <end position="433"/>
    </location>
</feature>
<dbReference type="Gene3D" id="1.10.540.10">
    <property type="entry name" value="Acyl-CoA dehydrogenase/oxidase, N-terminal domain"/>
    <property type="match status" value="1"/>
</dbReference>
<gene>
    <name evidence="11" type="ORF">GCM10020369_12610</name>
</gene>
<evidence type="ECO:0000256" key="5">
    <source>
        <dbReference type="ARBA" id="ARBA00023002"/>
    </source>
</evidence>
<comment type="cofactor">
    <cofactor evidence="1 6">
        <name>FAD</name>
        <dbReference type="ChEBI" id="CHEBI:57692"/>
    </cofactor>
</comment>
<sequence>MTTDPSGGAVFFGDPDSLRDPDYLVGPDPLDHLEGLGFPGPPPPGSVPGRRGGTAPRDTWGSDRGLDFTERELAFRAEARQWLADHSPGRLPSMDTPRGARAHREWERELAAARWSVVAWPEAFGGRDASLVEWVLFEEEYYRAGAPTRIAQNGISLLAPIVFAHGTPEQQQRILPRMADGTDVWAQAWSEPEAGSDLAGIRSRATRAEGGWILNGQKIWSSRAPFADFGFGLFRSDPDAERHRGLTYFLFPLDAPGVTVRPIAQLDGDPGFAEIFFDDVFVPDADVLGGVGDGWRVAMSTAGNERGLSLRSPGRFLAAADRLVDLWRGRGTDQPAATERVVDAWIGAQAYRYYTWDTVDRLRAGGDVGAHGSVNKLFWSQLDVDLHETALDLLGPEQELVGPWIDDYLFALGGPIYAGTNEIQRTIVAERLLQLPRGDERRPRTDREARA</sequence>
<dbReference type="InterPro" id="IPR006091">
    <property type="entry name" value="Acyl-CoA_Oxase/DH_mid-dom"/>
</dbReference>
<evidence type="ECO:0000259" key="9">
    <source>
        <dbReference type="Pfam" id="PF02770"/>
    </source>
</evidence>
<protein>
    <submittedName>
        <fullName evidence="11">Acyl-CoA dehydrogenase family protein</fullName>
    </submittedName>
</protein>
<dbReference type="Gene3D" id="2.40.110.10">
    <property type="entry name" value="Butyryl-CoA Dehydrogenase, subunit A, domain 2"/>
    <property type="match status" value="1"/>
</dbReference>
<feature type="domain" description="Acyl-CoA oxidase/dehydrogenase middle" evidence="9">
    <location>
        <begin position="186"/>
        <end position="280"/>
    </location>
</feature>
<reference evidence="12" key="1">
    <citation type="journal article" date="2019" name="Int. J. Syst. Evol. Microbiol.">
        <title>The Global Catalogue of Microorganisms (GCM) 10K type strain sequencing project: providing services to taxonomists for standard genome sequencing and annotation.</title>
        <authorList>
            <consortium name="The Broad Institute Genomics Platform"/>
            <consortium name="The Broad Institute Genome Sequencing Center for Infectious Disease"/>
            <person name="Wu L."/>
            <person name="Ma J."/>
        </authorList>
    </citation>
    <scope>NUCLEOTIDE SEQUENCE [LARGE SCALE GENOMIC DNA]</scope>
    <source>
        <strain evidence="12">JCM 9458</strain>
    </source>
</reference>
<comment type="caution">
    <text evidence="11">The sequence shown here is derived from an EMBL/GenBank/DDBJ whole genome shotgun (WGS) entry which is preliminary data.</text>
</comment>
<dbReference type="InterPro" id="IPR036250">
    <property type="entry name" value="AcylCo_DH-like_C"/>
</dbReference>
<feature type="domain" description="Acyl-CoA dehydrogenase/oxidase N-terminal" evidence="10">
    <location>
        <begin position="69"/>
        <end position="181"/>
    </location>
</feature>
<dbReference type="PANTHER" id="PTHR43292">
    <property type="entry name" value="ACYL-COA DEHYDROGENASE"/>
    <property type="match status" value="1"/>
</dbReference>
<keyword evidence="12" id="KW-1185">Reference proteome</keyword>
<evidence type="ECO:0000259" key="10">
    <source>
        <dbReference type="Pfam" id="PF02771"/>
    </source>
</evidence>
<evidence type="ECO:0000256" key="3">
    <source>
        <dbReference type="ARBA" id="ARBA00022630"/>
    </source>
</evidence>
<accession>A0ABP6SS36</accession>
<dbReference type="InterPro" id="IPR009075">
    <property type="entry name" value="AcylCo_DH/oxidase_C"/>
</dbReference>
<comment type="similarity">
    <text evidence="2 6">Belongs to the acyl-CoA dehydrogenase family.</text>
</comment>
<evidence type="ECO:0000313" key="12">
    <source>
        <dbReference type="Proteomes" id="UP001501676"/>
    </source>
</evidence>
<dbReference type="InterPro" id="IPR037069">
    <property type="entry name" value="AcylCoA_DH/ox_N_sf"/>
</dbReference>
<name>A0ABP6SS36_9ACTN</name>
<evidence type="ECO:0000259" key="8">
    <source>
        <dbReference type="Pfam" id="PF00441"/>
    </source>
</evidence>
<dbReference type="Pfam" id="PF02771">
    <property type="entry name" value="Acyl-CoA_dh_N"/>
    <property type="match status" value="1"/>
</dbReference>